<sequence length="99" mass="10287">MTPRPALRLARGPTVAGLLILLAGCAVPDDERGWVPTGANDANLRAMIADPQDLRRGRGSQVADGAVDARAIDRWRRGEVRLPDGQSGASGTGGADVSE</sequence>
<dbReference type="AlphaFoldDB" id="A0AAP3XQ06"/>
<proteinExistence type="predicted"/>
<gene>
    <name evidence="2" type="ORF">PZ740_00455</name>
</gene>
<evidence type="ECO:0000256" key="1">
    <source>
        <dbReference type="SAM" id="MobiDB-lite"/>
    </source>
</evidence>
<protein>
    <submittedName>
        <fullName evidence="2">Uncharacterized protein</fullName>
    </submittedName>
</protein>
<organism evidence="2 3">
    <name type="scientific">Marinimicrococcus flavescens</name>
    <dbReference type="NCBI Taxonomy" id="3031815"/>
    <lineage>
        <taxon>Bacteria</taxon>
        <taxon>Pseudomonadati</taxon>
        <taxon>Pseudomonadota</taxon>
        <taxon>Alphaproteobacteria</taxon>
        <taxon>Geminicoccales</taxon>
        <taxon>Geminicoccaceae</taxon>
        <taxon>Marinimicrococcus</taxon>
    </lineage>
</organism>
<dbReference type="Proteomes" id="UP001301140">
    <property type="component" value="Unassembled WGS sequence"/>
</dbReference>
<keyword evidence="3" id="KW-1185">Reference proteome</keyword>
<comment type="caution">
    <text evidence="2">The sequence shown here is derived from an EMBL/GenBank/DDBJ whole genome shotgun (WGS) entry which is preliminary data.</text>
</comment>
<accession>A0AAP3XQ06</accession>
<evidence type="ECO:0000313" key="2">
    <source>
        <dbReference type="EMBL" id="MDF1584851.1"/>
    </source>
</evidence>
<feature type="region of interest" description="Disordered" evidence="1">
    <location>
        <begin position="78"/>
        <end position="99"/>
    </location>
</feature>
<dbReference type="EMBL" id="JARGEQ010000001">
    <property type="protein sequence ID" value="MDF1584851.1"/>
    <property type="molecule type" value="Genomic_DNA"/>
</dbReference>
<dbReference type="PROSITE" id="PS51257">
    <property type="entry name" value="PROKAR_LIPOPROTEIN"/>
    <property type="match status" value="1"/>
</dbReference>
<reference evidence="2 3" key="1">
    <citation type="submission" date="2023-03" db="EMBL/GenBank/DDBJ databases">
        <title>YIM 152171 draft genome.</title>
        <authorList>
            <person name="Yang Z."/>
        </authorList>
    </citation>
    <scope>NUCLEOTIDE SEQUENCE [LARGE SCALE GENOMIC DNA]</scope>
    <source>
        <strain evidence="2 3">YIM 152171</strain>
    </source>
</reference>
<feature type="compositionally biased region" description="Gly residues" evidence="1">
    <location>
        <begin position="88"/>
        <end position="99"/>
    </location>
</feature>
<dbReference type="RefSeq" id="WP_327787257.1">
    <property type="nucleotide sequence ID" value="NZ_JARGEQ010000001.1"/>
</dbReference>
<evidence type="ECO:0000313" key="3">
    <source>
        <dbReference type="Proteomes" id="UP001301140"/>
    </source>
</evidence>
<name>A0AAP3XQ06_9PROT</name>